<dbReference type="STRING" id="416169.RHOFW104T7_15355"/>
<dbReference type="InterPro" id="IPR036116">
    <property type="entry name" value="FN3_sf"/>
</dbReference>
<protein>
    <recommendedName>
        <fullName evidence="3">Fibronectin type-III domain-containing protein</fullName>
    </recommendedName>
</protein>
<dbReference type="Proteomes" id="UP000076131">
    <property type="component" value="Unassembled WGS sequence"/>
</dbReference>
<accession>A0A154QGX1</accession>
<dbReference type="Gene3D" id="2.60.40.10">
    <property type="entry name" value="Immunoglobulins"/>
    <property type="match status" value="3"/>
</dbReference>
<dbReference type="SUPFAM" id="SSF49265">
    <property type="entry name" value="Fibronectin type III"/>
    <property type="match status" value="1"/>
</dbReference>
<organism evidence="1 2">
    <name type="scientific">Rhodanobacter thiooxydans</name>
    <dbReference type="NCBI Taxonomy" id="416169"/>
    <lineage>
        <taxon>Bacteria</taxon>
        <taxon>Pseudomonadati</taxon>
        <taxon>Pseudomonadota</taxon>
        <taxon>Gammaproteobacteria</taxon>
        <taxon>Lysobacterales</taxon>
        <taxon>Rhodanobacteraceae</taxon>
        <taxon>Rhodanobacter</taxon>
    </lineage>
</organism>
<sequence length="1271" mass="136513">MGVLVCGQAVAQESVCARVKIEIKQELTLERQAFDAEMKITNSLPSTPLTDISIEVKVTDEMGAPVTITTDPNDLSAKFFLRQTQKQNIDNTDGTGQVAAQATATINWMLIPAPGSAGNTPFGKRYLVGATLRYTFGNETHVMELNPDAITVKPLPSLTLDYFLTRDINADDPFTTEIEAPEPYTLGVRVKNSGMAPAKDLKINSAQPKIIDNQQGLPITFQILGSYVQDQPTTNSLLIDFGNIAPGTSKMGRWQMESNIAGKFVDFTATFTHSDELGGALTSLLQATNAHLLLRDVRVDLPGRDVIRDFLATDGTTLNLYESEGEDSTVTDRSAEATLTTGPSGYRLALPPSQGFIYVRKPDPYQGQKVLGTVMRADAKTMATENVWLSKTKNPDTKQWEYWFNVFDANSPGVYDMAFRNPDTVPVAPVLQFIPDRVVKEKEQVGFLVEASSPMHKPVRLSAAPLPTGATFHDQGDGTGVFDWTPEVGQAGTYIINYLASDGSLSSTRSAKIRVESAEPPPGPSIPQLVSPLAGAEIQSLRPQLQVLAGEASNDPTGSVQFELYADAGLTPKLDEGTVVKNPTAGQPTAWTPAEDLNDNTLYYWRARALAPSGVNSAWVDGNFRVNLYNDPPDIFNLTAPVSGAEVDSLTPTLSLTNAQDRDGDAISYSFEVFTDTTLTTRHEAITELAPDPSGTTSWTVMVPLTNHATYYWRAVATDEHGAQTMTPLRPFTVFTGNAAPTAPLAVSPINGVDVTTAGVATLSAQGSTDADGDALTYTFEIDTVNTFDSSNRQASAPVPATANGVTTWRAVDLVENQHYFWRVKAGDGRAESAWSGGEFLMNATNEAPTVPVVANPGDRAWASTLHPSFEVHAATDPENDPLRYRFEVYRDAALQTLVAGGTSATESWQPGTPLLDKTTHYWRVRAEDDDGGVSAWSPVTTLFVSTGTYVAPSMSLSSPATLVDARDGAPRIAWSGTGPNIEPTIALYYDQTGSGYAGTRIVDGLRQDAGTHDGSYVWNTAGLAPGAYSVYGLIYDDRGMGRSYAPGTVVVPTSPQTGVISATARSSMGLREGRDTGNFAVSLASQPVAEVIVPLSSSDATEANVTPRQLVFNASNWSAPQSATVIPVYDGVKDGDQPFTITIGKASSRDPNYIGVSATPISGTVRDQNHDRNMGLAVASYQLVSKQRSPVTKLWTYRYRPVLTNNGGPIRGARAVINKAPGFTVLVRITTFGAVGENESVVSSSEIVLVSETDIGSEQPTIYWILRALR</sequence>
<reference evidence="1 2" key="1">
    <citation type="journal article" date="2016" name="MBio">
        <title>Lateral Gene Transfer in a Heavy Metal-Contaminated-Groundwater Microbial Community.</title>
        <authorList>
            <person name="Hemme C.L."/>
            <person name="Green S.J."/>
            <person name="Rishishwar L."/>
            <person name="Prakash O."/>
            <person name="Pettenato A."/>
            <person name="Chakraborty R."/>
            <person name="Deutschbauer A.M."/>
            <person name="Van Nostrand J.D."/>
            <person name="Wu L."/>
            <person name="He Z."/>
            <person name="Jordan I.K."/>
            <person name="Hazen T.C."/>
            <person name="Arkin A.P."/>
            <person name="Kostka J.E."/>
            <person name="Zhou J."/>
        </authorList>
    </citation>
    <scope>NUCLEOTIDE SEQUENCE [LARGE SCALE GENOMIC DNA]</scope>
    <source>
        <strain evidence="1 2">FW104-T7</strain>
    </source>
</reference>
<dbReference type="GO" id="GO:0016020">
    <property type="term" value="C:membrane"/>
    <property type="evidence" value="ECO:0007669"/>
    <property type="project" value="InterPro"/>
</dbReference>
<comment type="caution">
    <text evidence="1">The sequence shown here is derived from an EMBL/GenBank/DDBJ whole genome shotgun (WGS) entry which is preliminary data.</text>
</comment>
<dbReference type="SUPFAM" id="SSF49313">
    <property type="entry name" value="Cadherin-like"/>
    <property type="match status" value="1"/>
</dbReference>
<evidence type="ECO:0008006" key="3">
    <source>
        <dbReference type="Google" id="ProtNLM"/>
    </source>
</evidence>
<keyword evidence="2" id="KW-1185">Reference proteome</keyword>
<evidence type="ECO:0000313" key="2">
    <source>
        <dbReference type="Proteomes" id="UP000076131"/>
    </source>
</evidence>
<dbReference type="InterPro" id="IPR013783">
    <property type="entry name" value="Ig-like_fold"/>
</dbReference>
<gene>
    <name evidence="1" type="ORF">RHOFW104T7_15355</name>
</gene>
<evidence type="ECO:0000313" key="1">
    <source>
        <dbReference type="EMBL" id="KZC23081.1"/>
    </source>
</evidence>
<name>A0A154QGX1_9GAMM</name>
<dbReference type="EMBL" id="LVJS01000050">
    <property type="protein sequence ID" value="KZC23081.1"/>
    <property type="molecule type" value="Genomic_DNA"/>
</dbReference>
<dbReference type="InterPro" id="IPR015919">
    <property type="entry name" value="Cadherin-like_sf"/>
</dbReference>
<dbReference type="eggNOG" id="COG2931">
    <property type="taxonomic scope" value="Bacteria"/>
</dbReference>
<dbReference type="GO" id="GO:0005509">
    <property type="term" value="F:calcium ion binding"/>
    <property type="evidence" value="ECO:0007669"/>
    <property type="project" value="InterPro"/>
</dbReference>
<proteinExistence type="predicted"/>
<dbReference type="AlphaFoldDB" id="A0A154QGX1"/>